<evidence type="ECO:0000313" key="9">
    <source>
        <dbReference type="Proteomes" id="UP000031197"/>
    </source>
</evidence>
<gene>
    <name evidence="8" type="ORF">RJ41_16000</name>
</gene>
<dbReference type="Gene3D" id="2.40.50.100">
    <property type="match status" value="1"/>
</dbReference>
<organism evidence="8 9">
    <name type="scientific">Alteromonas marina</name>
    <dbReference type="NCBI Taxonomy" id="203795"/>
    <lineage>
        <taxon>Bacteria</taxon>
        <taxon>Pseudomonadati</taxon>
        <taxon>Pseudomonadota</taxon>
        <taxon>Gammaproteobacteria</taxon>
        <taxon>Alteromonadales</taxon>
        <taxon>Alteromonadaceae</taxon>
        <taxon>Alteromonas/Salinimonas group</taxon>
        <taxon>Alteromonas</taxon>
    </lineage>
</organism>
<dbReference type="SUPFAM" id="SSF111369">
    <property type="entry name" value="HlyD-like secretion proteins"/>
    <property type="match status" value="2"/>
</dbReference>
<sequence length="357" mass="39561">MSQRTPDQEFARYIKLALVAFAICFIYFIIADIRMPMTPQARVYHQVTQISPQINGPINEVLVKNNQTVKEGQVLFVIDETPYLIALEKAQIDLANVELENAQIDAKAEAIRAKIEAASAVYDERNSEFQRLNSLVQTKAVSQQNVDKAYAQLKSAEAEISALEADLNEQVVARGEQGDKNLKYLEAVNAVKRAELNLAYTKIKAPHDGIMANMQVTQGTYAKQSTPLASVVDNTLDVVADFREKSLANVKEGIRANVVFDALPGKVFEAKVEEFEAGVSDGQLAANGTLASVEKSNRWVRDAQRQRVHIKLEEQEISLSHLTSGARATVQIVPDNPIESVAANIQIHFISLLHFIY</sequence>
<feature type="domain" description="Multidrug resistance protein MdtA-like barrel-sandwich hybrid" evidence="6">
    <location>
        <begin position="48"/>
        <end position="233"/>
    </location>
</feature>
<comment type="similarity">
    <text evidence="2">Belongs to the membrane fusion protein (MFP) (TC 8.A.1) family.</text>
</comment>
<evidence type="ECO:0000313" key="8">
    <source>
        <dbReference type="EMBL" id="KHT44383.1"/>
    </source>
</evidence>
<dbReference type="EMBL" id="JWLW01000066">
    <property type="protein sequence ID" value="KHT44383.1"/>
    <property type="molecule type" value="Genomic_DNA"/>
</dbReference>
<feature type="transmembrane region" description="Helical" evidence="4">
    <location>
        <begin position="12"/>
        <end position="30"/>
    </location>
</feature>
<protein>
    <submittedName>
        <fullName evidence="8">Hemolysin D</fullName>
    </submittedName>
</protein>
<evidence type="ECO:0000256" key="3">
    <source>
        <dbReference type="SAM" id="Coils"/>
    </source>
</evidence>
<feature type="coiled-coil region" evidence="3">
    <location>
        <begin position="139"/>
        <end position="173"/>
    </location>
</feature>
<proteinExistence type="inferred from homology"/>
<dbReference type="InterPro" id="IPR058625">
    <property type="entry name" value="MdtA-like_BSH"/>
</dbReference>
<dbReference type="Gene3D" id="1.10.287.470">
    <property type="entry name" value="Helix hairpin bin"/>
    <property type="match status" value="1"/>
</dbReference>
<keyword evidence="9" id="KW-1185">Reference proteome</keyword>
<keyword evidence="3" id="KW-0175">Coiled coil</keyword>
<dbReference type="Proteomes" id="UP000031197">
    <property type="component" value="Unassembled WGS sequence"/>
</dbReference>
<keyword evidence="4" id="KW-0472">Membrane</keyword>
<evidence type="ECO:0000259" key="7">
    <source>
        <dbReference type="Pfam" id="PF25963"/>
    </source>
</evidence>
<keyword evidence="4" id="KW-1133">Transmembrane helix</keyword>
<dbReference type="PANTHER" id="PTHR30367">
    <property type="entry name" value="P-HYDROXYBENZOIC ACID EFFLUX PUMP SUBUNIT AAEA-RELATED"/>
    <property type="match status" value="1"/>
</dbReference>
<dbReference type="Pfam" id="PF25876">
    <property type="entry name" value="HH_MFP_RND"/>
    <property type="match status" value="1"/>
</dbReference>
<evidence type="ECO:0000256" key="2">
    <source>
        <dbReference type="ARBA" id="ARBA00009477"/>
    </source>
</evidence>
<dbReference type="PANTHER" id="PTHR30367:SF6">
    <property type="entry name" value="SECRETION PROTEIN-RELATED"/>
    <property type="match status" value="1"/>
</dbReference>
<evidence type="ECO:0000256" key="1">
    <source>
        <dbReference type="ARBA" id="ARBA00004167"/>
    </source>
</evidence>
<evidence type="ECO:0000259" key="6">
    <source>
        <dbReference type="Pfam" id="PF25917"/>
    </source>
</evidence>
<dbReference type="Gene3D" id="2.40.30.170">
    <property type="match status" value="1"/>
</dbReference>
<feature type="domain" description="p-hydroxybenzoic acid efflux pump subunit AaeA-like beta-barrel" evidence="7">
    <location>
        <begin position="236"/>
        <end position="332"/>
    </location>
</feature>
<comment type="subcellular location">
    <subcellularLocation>
        <location evidence="1">Membrane</location>
        <topology evidence="1">Single-pass membrane protein</topology>
    </subcellularLocation>
</comment>
<accession>A0A0B3XXX9</accession>
<dbReference type="InterPro" id="IPR058624">
    <property type="entry name" value="MdtA-like_HH"/>
</dbReference>
<dbReference type="Pfam" id="PF25963">
    <property type="entry name" value="Beta-barrel_AAEA"/>
    <property type="match status" value="1"/>
</dbReference>
<evidence type="ECO:0000256" key="4">
    <source>
        <dbReference type="SAM" id="Phobius"/>
    </source>
</evidence>
<dbReference type="RefSeq" id="WP_014948721.1">
    <property type="nucleotide sequence ID" value="NZ_JWLW01000066.1"/>
</dbReference>
<reference evidence="8 9" key="1">
    <citation type="submission" date="2014-12" db="EMBL/GenBank/DDBJ databases">
        <title>Genome sequencing of Alteromonas marina AD001.</title>
        <authorList>
            <person name="Adrian T.G.S."/>
            <person name="Chan K.G."/>
        </authorList>
    </citation>
    <scope>NUCLEOTIDE SEQUENCE [LARGE SCALE GENOMIC DNA]</scope>
    <source>
        <strain evidence="8 9">AD001</strain>
    </source>
</reference>
<name>A0A0B3XXX9_9ALTE</name>
<feature type="coiled-coil region" evidence="3">
    <location>
        <begin position="85"/>
        <end position="114"/>
    </location>
</feature>
<dbReference type="InterPro" id="IPR058634">
    <property type="entry name" value="AaeA-lik-b-barrel"/>
</dbReference>
<keyword evidence="4" id="KW-0812">Transmembrane</keyword>
<comment type="caution">
    <text evidence="8">The sequence shown here is derived from an EMBL/GenBank/DDBJ whole genome shotgun (WGS) entry which is preliminary data.</text>
</comment>
<evidence type="ECO:0000259" key="5">
    <source>
        <dbReference type="Pfam" id="PF25876"/>
    </source>
</evidence>
<dbReference type="InterPro" id="IPR050393">
    <property type="entry name" value="MFP_Efflux_Pump"/>
</dbReference>
<dbReference type="AlphaFoldDB" id="A0A0B3XXX9"/>
<dbReference type="Pfam" id="PF25917">
    <property type="entry name" value="BSH_RND"/>
    <property type="match status" value="1"/>
</dbReference>
<feature type="domain" description="Multidrug resistance protein MdtA-like alpha-helical hairpin" evidence="5">
    <location>
        <begin position="109"/>
        <end position="167"/>
    </location>
</feature>
<dbReference type="OrthoDB" id="8958519at2"/>
<dbReference type="GO" id="GO:0055085">
    <property type="term" value="P:transmembrane transport"/>
    <property type="evidence" value="ECO:0007669"/>
    <property type="project" value="InterPro"/>
</dbReference>